<proteinExistence type="predicted"/>
<feature type="coiled-coil region" evidence="1">
    <location>
        <begin position="241"/>
        <end position="268"/>
    </location>
</feature>
<name>A0A176VTQ4_MARPO</name>
<sequence length="284" mass="31113">MSSVHSINSKREWGSIVVEENEDRSPRSIPGPALDEIALWFGCRGVLSQPAVLDACKISVEKGMIKQQTVTRCRSQKTTLQARARWGWGPTSPCVTARNYGHGQPWRMGGSPSPESFLQPKKASVWQAARKTRCPDSRAMRDKGVPAEMECGDMRTLSGIKYRRCTSASATPRGPSVIKKPTPRARSSGTVGIGGLGGGAGAGGEVRGTNKHIPSPWTPPADLHPNPYFHQSPRIKVASRLTMASRDKESLLDEIIQLKKELIQQGEKLRMKNARSSAVEHRNR</sequence>
<dbReference type="EMBL" id="LVLJ01002675">
    <property type="protein sequence ID" value="OAE24179.1"/>
    <property type="molecule type" value="Genomic_DNA"/>
</dbReference>
<dbReference type="Proteomes" id="UP000077202">
    <property type="component" value="Unassembled WGS sequence"/>
</dbReference>
<gene>
    <name evidence="3" type="ORF">AXG93_2752s1950</name>
</gene>
<keyword evidence="4" id="KW-1185">Reference proteome</keyword>
<feature type="region of interest" description="Disordered" evidence="2">
    <location>
        <begin position="165"/>
        <end position="211"/>
    </location>
</feature>
<organism evidence="3 4">
    <name type="scientific">Marchantia polymorpha subsp. ruderalis</name>
    <dbReference type="NCBI Taxonomy" id="1480154"/>
    <lineage>
        <taxon>Eukaryota</taxon>
        <taxon>Viridiplantae</taxon>
        <taxon>Streptophyta</taxon>
        <taxon>Embryophyta</taxon>
        <taxon>Marchantiophyta</taxon>
        <taxon>Marchantiopsida</taxon>
        <taxon>Marchantiidae</taxon>
        <taxon>Marchantiales</taxon>
        <taxon>Marchantiaceae</taxon>
        <taxon>Marchantia</taxon>
    </lineage>
</organism>
<evidence type="ECO:0000313" key="3">
    <source>
        <dbReference type="EMBL" id="OAE24179.1"/>
    </source>
</evidence>
<comment type="caution">
    <text evidence="3">The sequence shown here is derived from an EMBL/GenBank/DDBJ whole genome shotgun (WGS) entry which is preliminary data.</text>
</comment>
<accession>A0A176VTQ4</accession>
<reference evidence="3" key="1">
    <citation type="submission" date="2016-03" db="EMBL/GenBank/DDBJ databases">
        <title>Mechanisms controlling the formation of the plant cell surface in tip-growing cells are functionally conserved among land plants.</title>
        <authorList>
            <person name="Honkanen S."/>
            <person name="Jones V.A."/>
            <person name="Morieri G."/>
            <person name="Champion C."/>
            <person name="Hetherington A.J."/>
            <person name="Kelly S."/>
            <person name="Saint-Marcoux D."/>
            <person name="Proust H."/>
            <person name="Prescott H."/>
            <person name="Dolan L."/>
        </authorList>
    </citation>
    <scope>NUCLEOTIDE SEQUENCE [LARGE SCALE GENOMIC DNA]</scope>
    <source>
        <tissue evidence="3">Whole gametophyte</tissue>
    </source>
</reference>
<dbReference type="AlphaFoldDB" id="A0A176VTQ4"/>
<protein>
    <submittedName>
        <fullName evidence="3">Uncharacterized protein</fullName>
    </submittedName>
</protein>
<evidence type="ECO:0000313" key="4">
    <source>
        <dbReference type="Proteomes" id="UP000077202"/>
    </source>
</evidence>
<evidence type="ECO:0000256" key="1">
    <source>
        <dbReference type="SAM" id="Coils"/>
    </source>
</evidence>
<keyword evidence="1" id="KW-0175">Coiled coil</keyword>
<feature type="compositionally biased region" description="Gly residues" evidence="2">
    <location>
        <begin position="191"/>
        <end position="206"/>
    </location>
</feature>
<evidence type="ECO:0000256" key="2">
    <source>
        <dbReference type="SAM" id="MobiDB-lite"/>
    </source>
</evidence>